<dbReference type="EMBL" id="JAGSOI010000047">
    <property type="protein sequence ID" value="MCM1987396.1"/>
    <property type="molecule type" value="Genomic_DNA"/>
</dbReference>
<proteinExistence type="inferred from homology"/>
<dbReference type="InterPro" id="IPR013791">
    <property type="entry name" value="RNA3'-term_phos_cycl_insert"/>
</dbReference>
<feature type="active site" description="Tele-AMP-histidine intermediate" evidence="5">
    <location>
        <position position="301"/>
    </location>
</feature>
<evidence type="ECO:0000256" key="2">
    <source>
        <dbReference type="ARBA" id="ARBA00021428"/>
    </source>
</evidence>
<keyword evidence="5" id="KW-0067">ATP-binding</keyword>
<dbReference type="NCBIfam" id="TIGR03399">
    <property type="entry name" value="RNA_3prim_cycl"/>
    <property type="match status" value="1"/>
</dbReference>
<dbReference type="InterPro" id="IPR013792">
    <property type="entry name" value="RNA3'P_cycl/enolpyr_Trfase_a/b"/>
</dbReference>
<name>A0A9E4ZG05_9EURY</name>
<dbReference type="PANTHER" id="PTHR11096:SF0">
    <property type="entry name" value="RNA 3'-TERMINAL PHOSPHATE CYCLASE"/>
    <property type="match status" value="1"/>
</dbReference>
<evidence type="ECO:0000313" key="9">
    <source>
        <dbReference type="EMBL" id="MCM1987396.1"/>
    </source>
</evidence>
<dbReference type="Gene3D" id="3.30.360.20">
    <property type="entry name" value="RNA 3'-terminal phosphate cyclase, insert domain"/>
    <property type="match status" value="1"/>
</dbReference>
<dbReference type="GO" id="GO:0005524">
    <property type="term" value="F:ATP binding"/>
    <property type="evidence" value="ECO:0007669"/>
    <property type="project" value="UniProtKB-KW"/>
</dbReference>
<evidence type="ECO:0000256" key="6">
    <source>
        <dbReference type="NCBIfam" id="TIGR03399"/>
    </source>
</evidence>
<gene>
    <name evidence="5" type="primary">rtcA</name>
    <name evidence="9" type="ORF">KDK67_10445</name>
</gene>
<dbReference type="Pfam" id="PF01137">
    <property type="entry name" value="RTC"/>
    <property type="match status" value="1"/>
</dbReference>
<evidence type="ECO:0000256" key="3">
    <source>
        <dbReference type="ARBA" id="ARBA00022598"/>
    </source>
</evidence>
<evidence type="ECO:0000256" key="5">
    <source>
        <dbReference type="HAMAP-Rule" id="MF_00200"/>
    </source>
</evidence>
<evidence type="ECO:0000313" key="10">
    <source>
        <dbReference type="Proteomes" id="UP001056766"/>
    </source>
</evidence>
<evidence type="ECO:0000259" key="8">
    <source>
        <dbReference type="Pfam" id="PF05189"/>
    </source>
</evidence>
<dbReference type="RefSeq" id="WP_250868743.1">
    <property type="nucleotide sequence ID" value="NZ_JAGSOI010000047.1"/>
</dbReference>
<dbReference type="GO" id="GO:0005737">
    <property type="term" value="C:cytoplasm"/>
    <property type="evidence" value="ECO:0007669"/>
    <property type="project" value="UniProtKB-SubCell"/>
</dbReference>
<dbReference type="Gene3D" id="3.65.10.20">
    <property type="entry name" value="RNA 3'-terminal phosphate cyclase domain"/>
    <property type="match status" value="1"/>
</dbReference>
<comment type="similarity">
    <text evidence="1 5">Belongs to the RNA 3'-terminal cyclase family. Type 1 subfamily.</text>
</comment>
<protein>
    <recommendedName>
        <fullName evidence="2 5">RNA 3'-terminal phosphate cyclase</fullName>
        <shortName evidence="5">RNA cyclase</shortName>
        <shortName evidence="5">RNA-3'-phosphate cyclase</shortName>
        <ecNumber evidence="5 6">6.5.1.4</ecNumber>
    </recommendedName>
</protein>
<sequence>MIDIDGSYGEGGGQIVRNAIALSAVTGKATSIKNIRKDRPNPGLSPQHAKAIGTAALLCDAKVEGVKIGSTDIAFFPQEIRGGNYTIDIGTAGSIALLVQCIMPIAAYSDTKVKLDIKGGTDVSWSPSIDYLNNVTLNALSKMGYRCNIDILKRGYYPRGGGSVKAMIEPSHLVPHDLSEERGIIRGISHCSNLPDHVAQRQADKAKAVLEGAGYECSIETCRTDFQSTGSGITLYCGMKGSFVPGKRGITAEKVGGDAATSLLDELLTPSSVDIHLADQLIPYLGLAEGGSFTVKEISPHTRTNIWVTEKFLDIKFKTEKRKGIVEISIQ</sequence>
<reference evidence="9" key="2">
    <citation type="submission" date="2021-04" db="EMBL/GenBank/DDBJ databases">
        <authorList>
            <person name="Dong X."/>
        </authorList>
    </citation>
    <scope>NUCLEOTIDE SEQUENCE</scope>
    <source>
        <strain evidence="9">LLY</strain>
    </source>
</reference>
<dbReference type="HAMAP" id="MF_00200">
    <property type="entry name" value="RTC"/>
    <property type="match status" value="1"/>
</dbReference>
<dbReference type="EC" id="6.5.1.4" evidence="5 6"/>
<feature type="domain" description="RNA 3'-terminal phosphate cyclase" evidence="7">
    <location>
        <begin position="8"/>
        <end position="318"/>
    </location>
</feature>
<dbReference type="InterPro" id="IPR017770">
    <property type="entry name" value="RNA3'_term_phos_cyc_type_1"/>
</dbReference>
<keyword evidence="10" id="KW-1185">Reference proteome</keyword>
<dbReference type="PROSITE" id="PS01287">
    <property type="entry name" value="RTC"/>
    <property type="match status" value="1"/>
</dbReference>
<dbReference type="InterPro" id="IPR037136">
    <property type="entry name" value="RNA3'_phos_cyclase_dom_sf"/>
</dbReference>
<comment type="caution">
    <text evidence="9">The sequence shown here is derived from an EMBL/GenBank/DDBJ whole genome shotgun (WGS) entry which is preliminary data.</text>
</comment>
<comment type="catalytic activity">
    <reaction evidence="5">
        <text>a 3'-end 3'-phospho-ribonucleotide-RNA + ATP = a 3'-end 2',3'-cyclophospho-ribonucleotide-RNA + AMP + diphosphate</text>
        <dbReference type="Rhea" id="RHEA:23976"/>
        <dbReference type="Rhea" id="RHEA-COMP:10463"/>
        <dbReference type="Rhea" id="RHEA-COMP:10464"/>
        <dbReference type="ChEBI" id="CHEBI:30616"/>
        <dbReference type="ChEBI" id="CHEBI:33019"/>
        <dbReference type="ChEBI" id="CHEBI:83062"/>
        <dbReference type="ChEBI" id="CHEBI:83064"/>
        <dbReference type="ChEBI" id="CHEBI:456215"/>
        <dbReference type="EC" id="6.5.1.4"/>
    </reaction>
</comment>
<feature type="binding site" evidence="5">
    <location>
        <position position="100"/>
    </location>
    <ligand>
        <name>ATP</name>
        <dbReference type="ChEBI" id="CHEBI:30616"/>
    </ligand>
</feature>
<dbReference type="SUPFAM" id="SSF55205">
    <property type="entry name" value="EPT/RTPC-like"/>
    <property type="match status" value="2"/>
</dbReference>
<dbReference type="GO" id="GO:0006396">
    <property type="term" value="P:RNA processing"/>
    <property type="evidence" value="ECO:0007669"/>
    <property type="project" value="UniProtKB-UniRule"/>
</dbReference>
<comment type="function">
    <text evidence="5">Catalyzes the conversion of 3'-phosphate to a 2',3'-cyclic phosphodiester at the end of RNA. The mechanism of action of the enzyme occurs in 3 steps: (A) adenylation of the enzyme by ATP; (B) transfer of adenylate to an RNA-N3'P to produce RNA-N3'PP5'A; (C) and attack of the adjacent 2'-hydroxyl on the 3'-phosphorus in the diester linkage to produce the cyclic end product. The biological role of this enzyme is unknown but it is likely to function in some aspects of cellular RNA processing.</text>
</comment>
<dbReference type="PANTHER" id="PTHR11096">
    <property type="entry name" value="RNA 3' TERMINAL PHOSPHATE CYCLASE"/>
    <property type="match status" value="1"/>
</dbReference>
<dbReference type="GO" id="GO:0003963">
    <property type="term" value="F:RNA-3'-phosphate cyclase activity"/>
    <property type="evidence" value="ECO:0007669"/>
    <property type="project" value="UniProtKB-UniRule"/>
</dbReference>
<dbReference type="InterPro" id="IPR036553">
    <property type="entry name" value="RPTC_insert"/>
</dbReference>
<keyword evidence="3 5" id="KW-0436">Ligase</keyword>
<evidence type="ECO:0000256" key="1">
    <source>
        <dbReference type="ARBA" id="ARBA00009206"/>
    </source>
</evidence>
<dbReference type="Pfam" id="PF05189">
    <property type="entry name" value="RTC_insert"/>
    <property type="match status" value="1"/>
</dbReference>
<comment type="subcellular location">
    <subcellularLocation>
        <location evidence="5">Cytoplasm</location>
    </subcellularLocation>
</comment>
<dbReference type="Proteomes" id="UP001056766">
    <property type="component" value="Unassembled WGS sequence"/>
</dbReference>
<accession>A0A9E4ZG05</accession>
<keyword evidence="5" id="KW-0963">Cytoplasm</keyword>
<dbReference type="PIRSF" id="PIRSF005378">
    <property type="entry name" value="RNA3'_term_phos_cycl_euk"/>
    <property type="match status" value="1"/>
</dbReference>
<organism evidence="9 10">
    <name type="scientific">Methanococcoides seepicolus</name>
    <dbReference type="NCBI Taxonomy" id="2828780"/>
    <lineage>
        <taxon>Archaea</taxon>
        <taxon>Methanobacteriati</taxon>
        <taxon>Methanobacteriota</taxon>
        <taxon>Stenosarchaea group</taxon>
        <taxon>Methanomicrobia</taxon>
        <taxon>Methanosarcinales</taxon>
        <taxon>Methanosarcinaceae</taxon>
        <taxon>Methanococcoides</taxon>
    </lineage>
</organism>
<dbReference type="CDD" id="cd00874">
    <property type="entry name" value="RNA_Cyclase_Class_II"/>
    <property type="match status" value="1"/>
</dbReference>
<dbReference type="InterPro" id="IPR000228">
    <property type="entry name" value="RNA3'_term_phos_cyc"/>
</dbReference>
<dbReference type="InterPro" id="IPR020719">
    <property type="entry name" value="RNA3'_term_phos_cycl-like_CS"/>
</dbReference>
<dbReference type="AlphaFoldDB" id="A0A9E4ZG05"/>
<feature type="binding site" evidence="5">
    <location>
        <begin position="276"/>
        <end position="280"/>
    </location>
    <ligand>
        <name>ATP</name>
        <dbReference type="ChEBI" id="CHEBI:30616"/>
    </ligand>
</feature>
<keyword evidence="4 5" id="KW-0547">Nucleotide-binding</keyword>
<feature type="domain" description="RNA 3'-terminal phosphate cyclase insert" evidence="8">
    <location>
        <begin position="185"/>
        <end position="267"/>
    </location>
</feature>
<reference evidence="9" key="1">
    <citation type="journal article" date="2021" name="mSystems">
        <title>Bacteria and Archaea Synergistically Convert Glycine Betaine to Biogenic Methane in the Formosa Cold Seep of the South China Sea.</title>
        <authorList>
            <person name="Li L."/>
            <person name="Zhang W."/>
            <person name="Zhang S."/>
            <person name="Song L."/>
            <person name="Sun Q."/>
            <person name="Zhang H."/>
            <person name="Xiang H."/>
            <person name="Dong X."/>
        </authorList>
    </citation>
    <scope>NUCLEOTIDE SEQUENCE</scope>
    <source>
        <strain evidence="9">LLY</strain>
    </source>
</reference>
<dbReference type="InterPro" id="IPR023797">
    <property type="entry name" value="RNA3'_phos_cyclase_dom"/>
</dbReference>
<evidence type="ECO:0000256" key="4">
    <source>
        <dbReference type="ARBA" id="ARBA00022741"/>
    </source>
</evidence>
<evidence type="ECO:0000259" key="7">
    <source>
        <dbReference type="Pfam" id="PF01137"/>
    </source>
</evidence>